<accession>A0ACC2XQ12</accession>
<dbReference type="Proteomes" id="UP001243375">
    <property type="component" value="Unassembled WGS sequence"/>
</dbReference>
<sequence length="638" mass="70699">MLGSNGQLGIGDSIMMQEKARYEEFRRQHAKQNRDLVRVNTQRLEEIQNLKAEKDGLQAIILEERAEKAALASELKTLKQELAQLRSNSTREALDAILAVVPTLRQLRQKLDNSPTSQFEQKQLAAVNRYVRVDPYEDRQFVAASGQTNLADLTERTERETESDSGSTPGALEHRTARAHSISASPQRNTADIAVHRRRSVAAQERPTPPVRAEESPAYVEPIPLQMENRPVIQPRNRRISGTRTPRTSSVPFDQSASVSPALAVVEPVPEILTAIPITTPITTPILASIKRQRTSSTSGKQVVPRISSAAEPEKVEPMQSMRSPTSIPAMVTSAIARENKEELILETMEHVESESENQQDPSSSRRRERTEHESTLINMAGRKSVEAAEVEEVNVDEDEDGENGGRQTRRARKSVNYKEPSLHTKMRKPDGKLAIPPSSATKSRTPSRHRSESAETPTPHIPAPSFAVRAVAKEQDEALTGLMRLQEKLARKEIAHQVQLTQAAVRRKSVLPKSGREGIPVRDSGKVALLAGQSRTIPVYNGVSEVKHHEENESTTQNEATILESTSSRRRLAQLSINNVPMSEDRANTAREMMESKIAMGGTYSAPRLGEENAADSVAQKAKLGRRRSSLFRPTDI</sequence>
<comment type="caution">
    <text evidence="1">The sequence shown here is derived from an EMBL/GenBank/DDBJ whole genome shotgun (WGS) entry which is preliminary data.</text>
</comment>
<reference evidence="1" key="1">
    <citation type="submission" date="2023-04" db="EMBL/GenBank/DDBJ databases">
        <title>Draft Genome sequencing of Naganishia species isolated from polar environments using Oxford Nanopore Technology.</title>
        <authorList>
            <person name="Leo P."/>
            <person name="Venkateswaran K."/>
        </authorList>
    </citation>
    <scope>NUCLEOTIDE SEQUENCE</scope>
    <source>
        <strain evidence="1">MNA-CCFEE 5425</strain>
    </source>
</reference>
<evidence type="ECO:0000313" key="1">
    <source>
        <dbReference type="EMBL" id="KAJ9125367.1"/>
    </source>
</evidence>
<evidence type="ECO:0000313" key="2">
    <source>
        <dbReference type="Proteomes" id="UP001243375"/>
    </source>
</evidence>
<proteinExistence type="predicted"/>
<gene>
    <name evidence="1" type="ORF">QFC22_000327</name>
</gene>
<organism evidence="1 2">
    <name type="scientific">Naganishia vaughanmartiniae</name>
    <dbReference type="NCBI Taxonomy" id="1424756"/>
    <lineage>
        <taxon>Eukaryota</taxon>
        <taxon>Fungi</taxon>
        <taxon>Dikarya</taxon>
        <taxon>Basidiomycota</taxon>
        <taxon>Agaricomycotina</taxon>
        <taxon>Tremellomycetes</taxon>
        <taxon>Filobasidiales</taxon>
        <taxon>Filobasidiaceae</taxon>
        <taxon>Naganishia</taxon>
    </lineage>
</organism>
<dbReference type="EMBL" id="JASBWU010000001">
    <property type="protein sequence ID" value="KAJ9125367.1"/>
    <property type="molecule type" value="Genomic_DNA"/>
</dbReference>
<keyword evidence="2" id="KW-1185">Reference proteome</keyword>
<name>A0ACC2XQ12_9TREE</name>
<protein>
    <submittedName>
        <fullName evidence="1">Uncharacterized protein</fullName>
    </submittedName>
</protein>